<evidence type="ECO:0000313" key="1">
    <source>
        <dbReference type="EMBL" id="MBB3204916.1"/>
    </source>
</evidence>
<name>A0A7W5DUQ9_9BACT</name>
<proteinExistence type="predicted"/>
<dbReference type="Proteomes" id="UP000536179">
    <property type="component" value="Unassembled WGS sequence"/>
</dbReference>
<reference evidence="1 2" key="1">
    <citation type="submission" date="2020-08" db="EMBL/GenBank/DDBJ databases">
        <title>Genomic Encyclopedia of Type Strains, Phase III (KMG-III): the genomes of soil and plant-associated and newly described type strains.</title>
        <authorList>
            <person name="Whitman W."/>
        </authorList>
    </citation>
    <scope>NUCLEOTIDE SEQUENCE [LARGE SCALE GENOMIC DNA]</scope>
    <source>
        <strain evidence="1 2">CECT 8075</strain>
    </source>
</reference>
<gene>
    <name evidence="1" type="ORF">FHS27_000683</name>
</gene>
<dbReference type="AlphaFoldDB" id="A0A7W5DUQ9"/>
<sequence length="84" mass="8781">MDSTPAVGSCVLPPRGNAPNEVGPFRSTMVLCCCIEKHSAKGWSETRVTFVKASGAGLEPAGPFGRAMYSEPAAECVSMCCVLK</sequence>
<dbReference type="EMBL" id="JACHXU010000002">
    <property type="protein sequence ID" value="MBB3204916.1"/>
    <property type="molecule type" value="Genomic_DNA"/>
</dbReference>
<keyword evidence="2" id="KW-1185">Reference proteome</keyword>
<comment type="caution">
    <text evidence="1">The sequence shown here is derived from an EMBL/GenBank/DDBJ whole genome shotgun (WGS) entry which is preliminary data.</text>
</comment>
<accession>A0A7W5DUQ9</accession>
<protein>
    <submittedName>
        <fullName evidence="1">Uncharacterized protein</fullName>
    </submittedName>
</protein>
<evidence type="ECO:0000313" key="2">
    <source>
        <dbReference type="Proteomes" id="UP000536179"/>
    </source>
</evidence>
<organism evidence="1 2">
    <name type="scientific">Aporhodopirellula rubra</name>
    <dbReference type="NCBI Taxonomy" id="980271"/>
    <lineage>
        <taxon>Bacteria</taxon>
        <taxon>Pseudomonadati</taxon>
        <taxon>Planctomycetota</taxon>
        <taxon>Planctomycetia</taxon>
        <taxon>Pirellulales</taxon>
        <taxon>Pirellulaceae</taxon>
        <taxon>Aporhodopirellula</taxon>
    </lineage>
</organism>